<keyword evidence="3" id="KW-1185">Reference proteome</keyword>
<proteinExistence type="predicted"/>
<feature type="transmembrane region" description="Helical" evidence="1">
    <location>
        <begin position="99"/>
        <end position="118"/>
    </location>
</feature>
<keyword evidence="1" id="KW-1133">Transmembrane helix</keyword>
<gene>
    <name evidence="2" type="ORF">GGR31_002317</name>
</gene>
<evidence type="ECO:0000313" key="2">
    <source>
        <dbReference type="EMBL" id="MDR6301647.1"/>
    </source>
</evidence>
<dbReference type="RefSeq" id="WP_309729249.1">
    <property type="nucleotide sequence ID" value="NZ_JAVDQA010000007.1"/>
</dbReference>
<keyword evidence="1" id="KW-0812">Transmembrane</keyword>
<sequence>MQQDFCEKYKVYTWKNGMYLHWILNPGLVINELILGQRVPKITLQDKTSDLPRFERNFIPCPHCEKIHDSRTWSPQLGTGFKNWFGLYCPNCGEVIPCLLNIFSFILLAITFPIWGWFKKNLKSAWLKKQPQRFENSDFKTIKNPFRNKGWIKLGLGWGSFMFIFMTFIFPLISGSKITMLSVIVAIPIWIIAGLLFGYAMKKILNKKLSKSS</sequence>
<dbReference type="Proteomes" id="UP001257659">
    <property type="component" value="Unassembled WGS sequence"/>
</dbReference>
<organism evidence="2 3">
    <name type="scientific">Mesonia maritima</name>
    <dbReference type="NCBI Taxonomy" id="1793873"/>
    <lineage>
        <taxon>Bacteria</taxon>
        <taxon>Pseudomonadati</taxon>
        <taxon>Bacteroidota</taxon>
        <taxon>Flavobacteriia</taxon>
        <taxon>Flavobacteriales</taxon>
        <taxon>Flavobacteriaceae</taxon>
        <taxon>Mesonia</taxon>
    </lineage>
</organism>
<keyword evidence="1" id="KW-0472">Membrane</keyword>
<protein>
    <submittedName>
        <fullName evidence="2">Uncharacterized protein</fullName>
    </submittedName>
</protein>
<evidence type="ECO:0000256" key="1">
    <source>
        <dbReference type="SAM" id="Phobius"/>
    </source>
</evidence>
<feature type="transmembrane region" description="Helical" evidence="1">
    <location>
        <begin position="179"/>
        <end position="201"/>
    </location>
</feature>
<accession>A0ABU1K9B5</accession>
<evidence type="ECO:0000313" key="3">
    <source>
        <dbReference type="Proteomes" id="UP001257659"/>
    </source>
</evidence>
<dbReference type="EMBL" id="JAVDQA010000007">
    <property type="protein sequence ID" value="MDR6301647.1"/>
    <property type="molecule type" value="Genomic_DNA"/>
</dbReference>
<reference evidence="2 3" key="1">
    <citation type="submission" date="2023-07" db="EMBL/GenBank/DDBJ databases">
        <title>Genomic Encyclopedia of Type Strains, Phase IV (KMG-IV): sequencing the most valuable type-strain genomes for metagenomic binning, comparative biology and taxonomic classification.</title>
        <authorList>
            <person name="Goeker M."/>
        </authorList>
    </citation>
    <scope>NUCLEOTIDE SEQUENCE [LARGE SCALE GENOMIC DNA]</scope>
    <source>
        <strain evidence="2 3">DSM 102814</strain>
    </source>
</reference>
<feature type="transmembrane region" description="Helical" evidence="1">
    <location>
        <begin position="150"/>
        <end position="173"/>
    </location>
</feature>
<name>A0ABU1K9B5_9FLAO</name>
<comment type="caution">
    <text evidence="2">The sequence shown here is derived from an EMBL/GenBank/DDBJ whole genome shotgun (WGS) entry which is preliminary data.</text>
</comment>